<organism evidence="3 4">
    <name type="scientific">Jeotgalicoccus aerolatus</name>
    <dbReference type="NCBI Taxonomy" id="709510"/>
    <lineage>
        <taxon>Bacteria</taxon>
        <taxon>Bacillati</taxon>
        <taxon>Bacillota</taxon>
        <taxon>Bacilli</taxon>
        <taxon>Bacillales</taxon>
        <taxon>Staphylococcaceae</taxon>
        <taxon>Jeotgalicoccus</taxon>
    </lineage>
</organism>
<reference evidence="3" key="2">
    <citation type="submission" date="2016-10" db="EMBL/GenBank/DDBJ databases">
        <authorList>
            <person name="de Groot N.N."/>
        </authorList>
    </citation>
    <scope>NUCLEOTIDE SEQUENCE [LARGE SCALE GENOMIC DNA]</scope>
    <source>
        <strain evidence="3">CGMCC 1.8911</strain>
    </source>
</reference>
<sequence length="64" mass="7523">MEVVIEWLIIFLLFLATTFAVSTFVNFMNRDDKRLPWKNVIIFAVSFSVIFCGVALILEIFRTY</sequence>
<proteinExistence type="predicted"/>
<feature type="transmembrane region" description="Helical" evidence="1">
    <location>
        <begin position="7"/>
        <end position="28"/>
    </location>
</feature>
<protein>
    <submittedName>
        <fullName evidence="2">ABC-type multidrug transport system permease subunit</fullName>
    </submittedName>
</protein>
<gene>
    <name evidence="2" type="ORF">J2Z27_000123</name>
    <name evidence="3" type="ORF">SAMN05216187_10525</name>
</gene>
<name>A0A1G8ZCQ1_9STAP</name>
<keyword evidence="1" id="KW-0472">Membrane</keyword>
<evidence type="ECO:0000313" key="2">
    <source>
        <dbReference type="EMBL" id="MBP1951097.1"/>
    </source>
</evidence>
<dbReference type="EMBL" id="FNFI01000005">
    <property type="protein sequence ID" value="SDK12797.1"/>
    <property type="molecule type" value="Genomic_DNA"/>
</dbReference>
<dbReference type="OrthoDB" id="9949810at2"/>
<feature type="transmembrane region" description="Helical" evidence="1">
    <location>
        <begin position="40"/>
        <end position="61"/>
    </location>
</feature>
<dbReference type="Proteomes" id="UP000242700">
    <property type="component" value="Unassembled WGS sequence"/>
</dbReference>
<evidence type="ECO:0000313" key="3">
    <source>
        <dbReference type="EMBL" id="SDK12797.1"/>
    </source>
</evidence>
<reference evidence="4" key="1">
    <citation type="submission" date="2016-10" db="EMBL/GenBank/DDBJ databases">
        <authorList>
            <person name="Varghese N."/>
            <person name="Submissions S."/>
        </authorList>
    </citation>
    <scope>NUCLEOTIDE SEQUENCE [LARGE SCALE GENOMIC DNA]</scope>
    <source>
        <strain evidence="4">CGMCC 1.8911</strain>
    </source>
</reference>
<dbReference type="RefSeq" id="WP_092596872.1">
    <property type="nucleotide sequence ID" value="NZ_BMCN01000001.1"/>
</dbReference>
<reference evidence="2 5" key="3">
    <citation type="submission" date="2021-03" db="EMBL/GenBank/DDBJ databases">
        <title>Genomic Encyclopedia of Type Strains, Phase IV (KMG-IV): sequencing the most valuable type-strain genomes for metagenomic binning, comparative biology and taxonomic classification.</title>
        <authorList>
            <person name="Goeker M."/>
        </authorList>
    </citation>
    <scope>NUCLEOTIDE SEQUENCE [LARGE SCALE GENOMIC DNA]</scope>
    <source>
        <strain evidence="2 5">DSM 22420</strain>
    </source>
</reference>
<dbReference type="STRING" id="586411.SAMN05216187_10525"/>
<keyword evidence="5" id="KW-1185">Reference proteome</keyword>
<evidence type="ECO:0000313" key="5">
    <source>
        <dbReference type="Proteomes" id="UP001519348"/>
    </source>
</evidence>
<evidence type="ECO:0000313" key="4">
    <source>
        <dbReference type="Proteomes" id="UP000242700"/>
    </source>
</evidence>
<accession>A0A1G8ZCQ1</accession>
<dbReference type="AlphaFoldDB" id="A0A1G8ZCQ1"/>
<dbReference type="EMBL" id="JAGGKN010000001">
    <property type="protein sequence ID" value="MBP1951097.1"/>
    <property type="molecule type" value="Genomic_DNA"/>
</dbReference>
<keyword evidence="1" id="KW-1133">Transmembrane helix</keyword>
<dbReference type="Proteomes" id="UP001519348">
    <property type="component" value="Unassembled WGS sequence"/>
</dbReference>
<keyword evidence="1" id="KW-0812">Transmembrane</keyword>
<evidence type="ECO:0000256" key="1">
    <source>
        <dbReference type="SAM" id="Phobius"/>
    </source>
</evidence>